<dbReference type="CDD" id="cd00067">
    <property type="entry name" value="GAL4"/>
    <property type="match status" value="1"/>
</dbReference>
<dbReference type="PANTHER" id="PTHR37534:SF9">
    <property type="entry name" value="ZN(II)2CYS6 TRANSCRIPTION FACTOR (EUROFUNG)"/>
    <property type="match status" value="1"/>
</dbReference>
<dbReference type="GO" id="GO:0005634">
    <property type="term" value="C:nucleus"/>
    <property type="evidence" value="ECO:0007669"/>
    <property type="project" value="TreeGrafter"/>
</dbReference>
<dbReference type="STRING" id="78410.A0A0N8H6H7"/>
<dbReference type="Gene3D" id="4.10.240.10">
    <property type="entry name" value="Zn(2)-C6 fungal-type DNA-binding domain"/>
    <property type="match status" value="1"/>
</dbReference>
<feature type="domain" description="Zn(2)-C6 fungal-type" evidence="3">
    <location>
        <begin position="9"/>
        <end position="39"/>
    </location>
</feature>
<evidence type="ECO:0000256" key="1">
    <source>
        <dbReference type="ARBA" id="ARBA00023242"/>
    </source>
</evidence>
<dbReference type="PANTHER" id="PTHR37534">
    <property type="entry name" value="TRANSCRIPTIONAL ACTIVATOR PROTEIN UGA3"/>
    <property type="match status" value="1"/>
</dbReference>
<dbReference type="Proteomes" id="UP000050424">
    <property type="component" value="Unassembled WGS sequence"/>
</dbReference>
<feature type="region of interest" description="Disordered" evidence="2">
    <location>
        <begin position="79"/>
        <end position="140"/>
    </location>
</feature>
<comment type="caution">
    <text evidence="4">The sequence shown here is derived from an EMBL/GenBank/DDBJ whole genome shotgun (WGS) entry which is preliminary data.</text>
</comment>
<protein>
    <recommendedName>
        <fullName evidence="3">Zn(2)-C6 fungal-type domain-containing protein</fullName>
    </recommendedName>
</protein>
<dbReference type="PROSITE" id="PS00463">
    <property type="entry name" value="ZN2_CY6_FUNGAL_1"/>
    <property type="match status" value="1"/>
</dbReference>
<dbReference type="GO" id="GO:0008270">
    <property type="term" value="F:zinc ion binding"/>
    <property type="evidence" value="ECO:0007669"/>
    <property type="project" value="InterPro"/>
</dbReference>
<dbReference type="InterPro" id="IPR036864">
    <property type="entry name" value="Zn2-C6_fun-type_DNA-bd_sf"/>
</dbReference>
<evidence type="ECO:0000313" key="4">
    <source>
        <dbReference type="EMBL" id="KPM39004.1"/>
    </source>
</evidence>
<name>A0A0N8H6H7_9HYPO</name>
<dbReference type="PROSITE" id="PS50048">
    <property type="entry name" value="ZN2_CY6_FUNGAL_2"/>
    <property type="match status" value="1"/>
</dbReference>
<evidence type="ECO:0000259" key="3">
    <source>
        <dbReference type="PROSITE" id="PS50048"/>
    </source>
</evidence>
<proteinExistence type="predicted"/>
<evidence type="ECO:0000256" key="2">
    <source>
        <dbReference type="SAM" id="MobiDB-lite"/>
    </source>
</evidence>
<dbReference type="InterPro" id="IPR001138">
    <property type="entry name" value="Zn2Cys6_DnaBD"/>
</dbReference>
<reference evidence="4 5" key="1">
    <citation type="submission" date="2015-09" db="EMBL/GenBank/DDBJ databases">
        <title>Draft genome of a European isolate of the apple canker pathogen Neonectria ditissima.</title>
        <authorList>
            <person name="Gomez-Cortecero A."/>
            <person name="Harrison R.J."/>
            <person name="Armitage A.D."/>
        </authorList>
    </citation>
    <scope>NUCLEOTIDE SEQUENCE [LARGE SCALE GENOMIC DNA]</scope>
    <source>
        <strain evidence="4 5">R09/05</strain>
    </source>
</reference>
<dbReference type="GO" id="GO:0000981">
    <property type="term" value="F:DNA-binding transcription factor activity, RNA polymerase II-specific"/>
    <property type="evidence" value="ECO:0007669"/>
    <property type="project" value="InterPro"/>
</dbReference>
<keyword evidence="1" id="KW-0539">Nucleus</keyword>
<dbReference type="Pfam" id="PF00172">
    <property type="entry name" value="Zn_clus"/>
    <property type="match status" value="1"/>
</dbReference>
<accession>A0A0N8H6H7</accession>
<dbReference type="EMBL" id="LKCW01000118">
    <property type="protein sequence ID" value="KPM39004.1"/>
    <property type="molecule type" value="Genomic_DNA"/>
</dbReference>
<dbReference type="GO" id="GO:0000976">
    <property type="term" value="F:transcription cis-regulatory region binding"/>
    <property type="evidence" value="ECO:0007669"/>
    <property type="project" value="TreeGrafter"/>
</dbReference>
<evidence type="ECO:0000313" key="5">
    <source>
        <dbReference type="Proteomes" id="UP000050424"/>
    </source>
</evidence>
<keyword evidence="5" id="KW-1185">Reference proteome</keyword>
<dbReference type="SUPFAM" id="SSF57701">
    <property type="entry name" value="Zn2/Cys6 DNA-binding domain"/>
    <property type="match status" value="1"/>
</dbReference>
<dbReference type="OrthoDB" id="416217at2759"/>
<dbReference type="AlphaFoldDB" id="A0A0N8H6H7"/>
<gene>
    <name evidence="4" type="ORF">AK830_g7564</name>
</gene>
<dbReference type="SMART" id="SM00066">
    <property type="entry name" value="GAL4"/>
    <property type="match status" value="1"/>
</dbReference>
<organism evidence="4 5">
    <name type="scientific">Neonectria ditissima</name>
    <dbReference type="NCBI Taxonomy" id="78410"/>
    <lineage>
        <taxon>Eukaryota</taxon>
        <taxon>Fungi</taxon>
        <taxon>Dikarya</taxon>
        <taxon>Ascomycota</taxon>
        <taxon>Pezizomycotina</taxon>
        <taxon>Sordariomycetes</taxon>
        <taxon>Hypocreomycetidae</taxon>
        <taxon>Hypocreales</taxon>
        <taxon>Nectriaceae</taxon>
        <taxon>Neonectria</taxon>
    </lineage>
</organism>
<sequence>MRRARSRKGCFECRKRKIKCDELRPVCGQCSHANKNCSIDSSLFRADVRSFHNRRPSSATAEEQPRVVWTHVPDQVLFVDSAESPQQANDLPEPSHQNHVIPENPAPHPPEAQSSQSHHPLALDDSPSSTNGHGATRDAQ</sequence>
<dbReference type="GO" id="GO:0045944">
    <property type="term" value="P:positive regulation of transcription by RNA polymerase II"/>
    <property type="evidence" value="ECO:0007669"/>
    <property type="project" value="TreeGrafter"/>
</dbReference>